<evidence type="ECO:0000256" key="11">
    <source>
        <dbReference type="ARBA" id="ARBA00029766"/>
    </source>
</evidence>
<dbReference type="Proteomes" id="UP000217265">
    <property type="component" value="Chromosome"/>
</dbReference>
<name>A0A290Q8L6_9BACT</name>
<evidence type="ECO:0000256" key="8">
    <source>
        <dbReference type="ARBA" id="ARBA00022840"/>
    </source>
</evidence>
<evidence type="ECO:0000313" key="15">
    <source>
        <dbReference type="Proteomes" id="UP000217265"/>
    </source>
</evidence>
<keyword evidence="5" id="KW-0808">Transferase</keyword>
<reference evidence="14 15" key="1">
    <citation type="submission" date="2017-09" db="EMBL/GenBank/DDBJ databases">
        <title>Complete genome sequence of Verrucomicrobial strain HZ-65, isolated from freshwater.</title>
        <authorList>
            <person name="Choi A."/>
        </authorList>
    </citation>
    <scope>NUCLEOTIDE SEQUENCE [LARGE SCALE GENOMIC DNA]</scope>
    <source>
        <strain evidence="14 15">HZ-65</strain>
    </source>
</reference>
<keyword evidence="8" id="KW-0067">ATP-binding</keyword>
<organism evidence="14 15">
    <name type="scientific">Nibricoccus aquaticus</name>
    <dbReference type="NCBI Taxonomy" id="2576891"/>
    <lineage>
        <taxon>Bacteria</taxon>
        <taxon>Pseudomonadati</taxon>
        <taxon>Verrucomicrobiota</taxon>
        <taxon>Opitutia</taxon>
        <taxon>Opitutales</taxon>
        <taxon>Opitutaceae</taxon>
        <taxon>Nibricoccus</taxon>
    </lineage>
</organism>
<dbReference type="PANTHER" id="PTHR43071">
    <property type="entry name" value="2-AMINO-4-HYDROXY-6-HYDROXYMETHYLDIHYDROPTERIDINE PYROPHOSPHOKINASE"/>
    <property type="match status" value="1"/>
</dbReference>
<evidence type="ECO:0000256" key="3">
    <source>
        <dbReference type="ARBA" id="ARBA00013253"/>
    </source>
</evidence>
<dbReference type="UniPathway" id="UPA00077">
    <property type="reaction ID" value="UER00155"/>
</dbReference>
<keyword evidence="9" id="KW-0289">Folate biosynthesis</keyword>
<proteinExistence type="inferred from homology"/>
<dbReference type="InterPro" id="IPR035907">
    <property type="entry name" value="Hppk_sf"/>
</dbReference>
<accession>A0A290Q8L6</accession>
<dbReference type="GO" id="GO:0046656">
    <property type="term" value="P:folic acid biosynthetic process"/>
    <property type="evidence" value="ECO:0007669"/>
    <property type="project" value="UniProtKB-KW"/>
</dbReference>
<dbReference type="GO" id="GO:0005524">
    <property type="term" value="F:ATP binding"/>
    <property type="evidence" value="ECO:0007669"/>
    <property type="project" value="UniProtKB-KW"/>
</dbReference>
<dbReference type="KEGG" id="vbh:CMV30_11825"/>
<dbReference type="NCBIfam" id="TIGR01498">
    <property type="entry name" value="folK"/>
    <property type="match status" value="1"/>
</dbReference>
<dbReference type="EMBL" id="CP023344">
    <property type="protein sequence ID" value="ATC64587.1"/>
    <property type="molecule type" value="Genomic_DNA"/>
</dbReference>
<dbReference type="CDD" id="cd00483">
    <property type="entry name" value="HPPK"/>
    <property type="match status" value="1"/>
</dbReference>
<dbReference type="PANTHER" id="PTHR43071:SF1">
    <property type="entry name" value="2-AMINO-4-HYDROXY-6-HYDROXYMETHYLDIHYDROPTERIDINE PYROPHOSPHOKINASE"/>
    <property type="match status" value="1"/>
</dbReference>
<dbReference type="EC" id="2.7.6.3" evidence="3"/>
<evidence type="ECO:0000256" key="2">
    <source>
        <dbReference type="ARBA" id="ARBA00005810"/>
    </source>
</evidence>
<evidence type="ECO:0000256" key="7">
    <source>
        <dbReference type="ARBA" id="ARBA00022777"/>
    </source>
</evidence>
<keyword evidence="7 14" id="KW-0418">Kinase</keyword>
<dbReference type="SUPFAM" id="SSF55083">
    <property type="entry name" value="6-hydroxymethyl-7,8-dihydropterin pyrophosphokinase, HPPK"/>
    <property type="match status" value="1"/>
</dbReference>
<dbReference type="Gene3D" id="3.30.70.560">
    <property type="entry name" value="7,8-Dihydro-6-hydroxymethylpterin-pyrophosphokinase HPPK"/>
    <property type="match status" value="1"/>
</dbReference>
<feature type="domain" description="7,8-dihydro-6-hydroxymethylpterin-pyrophosphokinase" evidence="13">
    <location>
        <begin position="97"/>
        <end position="108"/>
    </location>
</feature>
<evidence type="ECO:0000256" key="10">
    <source>
        <dbReference type="ARBA" id="ARBA00029409"/>
    </source>
</evidence>
<gene>
    <name evidence="14" type="primary">folK</name>
    <name evidence="14" type="ORF">CMV30_11825</name>
</gene>
<comment type="function">
    <text evidence="10">Catalyzes the transfer of pyrophosphate from adenosine triphosphate (ATP) to 6-hydroxymethyl-7,8-dihydropterin, an enzymatic step in folate biosynthesis pathway.</text>
</comment>
<keyword evidence="6" id="KW-0547">Nucleotide-binding</keyword>
<evidence type="ECO:0000256" key="4">
    <source>
        <dbReference type="ARBA" id="ARBA00016218"/>
    </source>
</evidence>
<evidence type="ECO:0000256" key="5">
    <source>
        <dbReference type="ARBA" id="ARBA00022679"/>
    </source>
</evidence>
<evidence type="ECO:0000256" key="6">
    <source>
        <dbReference type="ARBA" id="ARBA00022741"/>
    </source>
</evidence>
<evidence type="ECO:0000256" key="12">
    <source>
        <dbReference type="ARBA" id="ARBA00033413"/>
    </source>
</evidence>
<evidence type="ECO:0000256" key="1">
    <source>
        <dbReference type="ARBA" id="ARBA00005051"/>
    </source>
</evidence>
<keyword evidence="15" id="KW-1185">Reference proteome</keyword>
<dbReference type="OrthoDB" id="9808041at2"/>
<evidence type="ECO:0000256" key="9">
    <source>
        <dbReference type="ARBA" id="ARBA00022909"/>
    </source>
</evidence>
<dbReference type="GO" id="GO:0046654">
    <property type="term" value="P:tetrahydrofolate biosynthetic process"/>
    <property type="evidence" value="ECO:0007669"/>
    <property type="project" value="UniProtKB-UniPathway"/>
</dbReference>
<dbReference type="AlphaFoldDB" id="A0A290Q8L6"/>
<dbReference type="Pfam" id="PF01288">
    <property type="entry name" value="HPPK"/>
    <property type="match status" value="1"/>
</dbReference>
<dbReference type="PROSITE" id="PS00794">
    <property type="entry name" value="HPPK"/>
    <property type="match status" value="1"/>
</dbReference>
<dbReference type="GO" id="GO:0016301">
    <property type="term" value="F:kinase activity"/>
    <property type="evidence" value="ECO:0007669"/>
    <property type="project" value="UniProtKB-KW"/>
</dbReference>
<dbReference type="GO" id="GO:0003848">
    <property type="term" value="F:2-amino-4-hydroxy-6-hydroxymethyldihydropteridine diphosphokinase activity"/>
    <property type="evidence" value="ECO:0007669"/>
    <property type="project" value="UniProtKB-EC"/>
</dbReference>
<comment type="pathway">
    <text evidence="1">Cofactor biosynthesis; tetrahydrofolate biosynthesis; 2-amino-4-hydroxy-6-hydroxymethyl-7,8-dihydropteridine diphosphate from 7,8-dihydroneopterin triphosphate: step 4/4.</text>
</comment>
<comment type="similarity">
    <text evidence="2">Belongs to the HPPK family.</text>
</comment>
<protein>
    <recommendedName>
        <fullName evidence="4">2-amino-4-hydroxy-6-hydroxymethyldihydropteridine pyrophosphokinase</fullName>
        <ecNumber evidence="3">2.7.6.3</ecNumber>
    </recommendedName>
    <alternativeName>
        <fullName evidence="11">6-hydroxymethyl-7,8-dihydropterin pyrophosphokinase</fullName>
    </alternativeName>
    <alternativeName>
        <fullName evidence="12">7,8-dihydro-6-hydroxymethylpterin-pyrophosphokinase</fullName>
    </alternativeName>
</protein>
<dbReference type="InterPro" id="IPR000550">
    <property type="entry name" value="Hppk"/>
</dbReference>
<evidence type="ECO:0000259" key="13">
    <source>
        <dbReference type="PROSITE" id="PS00794"/>
    </source>
</evidence>
<evidence type="ECO:0000313" key="14">
    <source>
        <dbReference type="EMBL" id="ATC64587.1"/>
    </source>
</evidence>
<sequence>MCRSKPVNPVSEVFIGLGGNLGDREALMAEALRRLDATPGVKVVAVSSLYETKPVGLTQQPDFLNLVAKLKTELPPYALLNTCLRVETELGRERRERWGPRTVDLDVLWCEGVAQADEKLTIPHPRMHERAFVLVPLAELAPKLKLDGVPVAELVGALGEEGSGVRKKGALFWRESKKAE</sequence>